<dbReference type="GO" id="GO:0016020">
    <property type="term" value="C:membrane"/>
    <property type="evidence" value="ECO:0007669"/>
    <property type="project" value="UniProtKB-SubCell"/>
</dbReference>
<reference evidence="7" key="1">
    <citation type="submission" date="2021-04" db="EMBL/GenBank/DDBJ databases">
        <authorList>
            <consortium name="Molecular Ecology Group"/>
        </authorList>
    </citation>
    <scope>NUCLEOTIDE SEQUENCE</scope>
</reference>
<dbReference type="EMBL" id="CAJHNH020008559">
    <property type="protein sequence ID" value="CAG5136691.1"/>
    <property type="molecule type" value="Genomic_DNA"/>
</dbReference>
<feature type="transmembrane region" description="Helical" evidence="5">
    <location>
        <begin position="327"/>
        <end position="350"/>
    </location>
</feature>
<dbReference type="OrthoDB" id="6276488at2759"/>
<feature type="transmembrane region" description="Helical" evidence="5">
    <location>
        <begin position="87"/>
        <end position="105"/>
    </location>
</feature>
<dbReference type="GO" id="GO:0008528">
    <property type="term" value="F:G protein-coupled peptide receptor activity"/>
    <property type="evidence" value="ECO:0007669"/>
    <property type="project" value="InterPro"/>
</dbReference>
<protein>
    <recommendedName>
        <fullName evidence="6">G-protein coupled receptors family 1 profile domain-containing protein</fullName>
    </recommendedName>
</protein>
<sequence>MTFNVSIQNNKDSFIPVVKRYGYFDPRGEPYIIREGNNYVDADPLLDYIHWVIAFIVIPTVSILGIIGNSISLAVLTKHGFSKSSNVLLFSLALSDILFMVGVTGPPKAMYEWGGGGFQYPETTAHVLYYLYHIFDSLNWGSGPPSLFVPVLITIERLIAVFLPLKFTSIVTPKRTAVVVIGTNVVSYGVQIYVRTWFEFVYVFDIARNASVGYAARTAAYWTQRGANKIIAIFVNCLMILVIFVFCGSIAIGIKIKLASIRRLKMTASGKQNSKCDAGTSRTTKMLLCLCFFYAIACAPIGLPVFIPGFMSFPVYTEEPNFHSVGVFIYHIYKLIYCINASINFFIYVLMSRSFRKTFLGLIPCINTNQENSQTNSAELSHSRTTNRD</sequence>
<dbReference type="Pfam" id="PF10324">
    <property type="entry name" value="7TM_GPCR_Srw"/>
    <property type="match status" value="1"/>
</dbReference>
<feature type="transmembrane region" description="Helical" evidence="5">
    <location>
        <begin position="48"/>
        <end position="75"/>
    </location>
</feature>
<dbReference type="SUPFAM" id="SSF81321">
    <property type="entry name" value="Family A G protein-coupled receptor-like"/>
    <property type="match status" value="1"/>
</dbReference>
<feature type="transmembrane region" description="Helical" evidence="5">
    <location>
        <begin position="147"/>
        <end position="165"/>
    </location>
</feature>
<dbReference type="InterPro" id="IPR019427">
    <property type="entry name" value="7TM_GPCR_serpentine_rcpt_Srw"/>
</dbReference>
<dbReference type="PANTHER" id="PTHR46641">
    <property type="entry name" value="FMRFAMIDE RECEPTOR-RELATED"/>
    <property type="match status" value="1"/>
</dbReference>
<dbReference type="Proteomes" id="UP000678393">
    <property type="component" value="Unassembled WGS sequence"/>
</dbReference>
<evidence type="ECO:0000256" key="1">
    <source>
        <dbReference type="ARBA" id="ARBA00004370"/>
    </source>
</evidence>
<keyword evidence="2 5" id="KW-0812">Transmembrane</keyword>
<dbReference type="Gene3D" id="1.20.1070.10">
    <property type="entry name" value="Rhodopsin 7-helix transmembrane proteins"/>
    <property type="match status" value="1"/>
</dbReference>
<feature type="transmembrane region" description="Helical" evidence="5">
    <location>
        <begin position="177"/>
        <end position="194"/>
    </location>
</feature>
<keyword evidence="3 5" id="KW-1133">Transmembrane helix</keyword>
<evidence type="ECO:0000256" key="3">
    <source>
        <dbReference type="ARBA" id="ARBA00022989"/>
    </source>
</evidence>
<feature type="transmembrane region" description="Helical" evidence="5">
    <location>
        <begin position="230"/>
        <end position="256"/>
    </location>
</feature>
<evidence type="ECO:0000313" key="7">
    <source>
        <dbReference type="EMBL" id="CAG5136691.1"/>
    </source>
</evidence>
<dbReference type="InterPro" id="IPR052954">
    <property type="entry name" value="GPCR-Ligand_Int"/>
</dbReference>
<feature type="transmembrane region" description="Helical" evidence="5">
    <location>
        <begin position="287"/>
        <end position="307"/>
    </location>
</feature>
<evidence type="ECO:0000256" key="2">
    <source>
        <dbReference type="ARBA" id="ARBA00022692"/>
    </source>
</evidence>
<comment type="caution">
    <text evidence="7">The sequence shown here is derived from an EMBL/GenBank/DDBJ whole genome shotgun (WGS) entry which is preliminary data.</text>
</comment>
<evidence type="ECO:0000256" key="4">
    <source>
        <dbReference type="ARBA" id="ARBA00023136"/>
    </source>
</evidence>
<keyword evidence="4 5" id="KW-0472">Membrane</keyword>
<dbReference type="PANTHER" id="PTHR46641:SF2">
    <property type="entry name" value="FMRFAMIDE RECEPTOR"/>
    <property type="match status" value="1"/>
</dbReference>
<proteinExistence type="predicted"/>
<accession>A0A8S4AFP6</accession>
<evidence type="ECO:0000259" key="6">
    <source>
        <dbReference type="PROSITE" id="PS50262"/>
    </source>
</evidence>
<evidence type="ECO:0000256" key="5">
    <source>
        <dbReference type="SAM" id="Phobius"/>
    </source>
</evidence>
<comment type="subcellular location">
    <subcellularLocation>
        <location evidence="1">Membrane</location>
    </subcellularLocation>
</comment>
<dbReference type="PROSITE" id="PS50262">
    <property type="entry name" value="G_PROTEIN_RECEP_F1_2"/>
    <property type="match status" value="1"/>
</dbReference>
<feature type="domain" description="G-protein coupled receptors family 1 profile" evidence="6">
    <location>
        <begin position="68"/>
        <end position="348"/>
    </location>
</feature>
<dbReference type="InterPro" id="IPR017452">
    <property type="entry name" value="GPCR_Rhodpsn_7TM"/>
</dbReference>
<gene>
    <name evidence="7" type="ORF">CUNI_LOCUS22249</name>
</gene>
<dbReference type="AlphaFoldDB" id="A0A8S4AFP6"/>
<dbReference type="InterPro" id="IPR000276">
    <property type="entry name" value="GPCR_Rhodpsn"/>
</dbReference>
<organism evidence="7 8">
    <name type="scientific">Candidula unifasciata</name>
    <dbReference type="NCBI Taxonomy" id="100452"/>
    <lineage>
        <taxon>Eukaryota</taxon>
        <taxon>Metazoa</taxon>
        <taxon>Spiralia</taxon>
        <taxon>Lophotrochozoa</taxon>
        <taxon>Mollusca</taxon>
        <taxon>Gastropoda</taxon>
        <taxon>Heterobranchia</taxon>
        <taxon>Euthyneura</taxon>
        <taxon>Panpulmonata</taxon>
        <taxon>Eupulmonata</taxon>
        <taxon>Stylommatophora</taxon>
        <taxon>Helicina</taxon>
        <taxon>Helicoidea</taxon>
        <taxon>Geomitridae</taxon>
        <taxon>Candidula</taxon>
    </lineage>
</organism>
<name>A0A8S4AFP6_9EUPU</name>
<evidence type="ECO:0000313" key="8">
    <source>
        <dbReference type="Proteomes" id="UP000678393"/>
    </source>
</evidence>
<dbReference type="PRINTS" id="PR00237">
    <property type="entry name" value="GPCRRHODOPSN"/>
</dbReference>
<keyword evidence="8" id="KW-1185">Reference proteome</keyword>